<keyword evidence="5" id="KW-0418">Kinase</keyword>
<feature type="region of interest" description="Disordered" evidence="9">
    <location>
        <begin position="366"/>
        <end position="474"/>
    </location>
</feature>
<gene>
    <name evidence="11" type="ORF">PCASD_15501</name>
</gene>
<evidence type="ECO:0000256" key="7">
    <source>
        <dbReference type="ARBA" id="ARBA00047899"/>
    </source>
</evidence>
<dbReference type="PROSITE" id="PS50011">
    <property type="entry name" value="PROTEIN_KINASE_DOM"/>
    <property type="match status" value="1"/>
</dbReference>
<dbReference type="Gene3D" id="1.10.510.10">
    <property type="entry name" value="Transferase(Phosphotransferase) domain 1"/>
    <property type="match status" value="1"/>
</dbReference>
<evidence type="ECO:0000313" key="12">
    <source>
        <dbReference type="Proteomes" id="UP000235392"/>
    </source>
</evidence>
<evidence type="ECO:0000313" key="11">
    <source>
        <dbReference type="EMBL" id="PLW35365.1"/>
    </source>
</evidence>
<dbReference type="PANTHER" id="PTHR24356">
    <property type="entry name" value="SERINE/THREONINE-PROTEIN KINASE"/>
    <property type="match status" value="1"/>
</dbReference>
<organism evidence="11 12">
    <name type="scientific">Puccinia coronata f. sp. avenae</name>
    <dbReference type="NCBI Taxonomy" id="200324"/>
    <lineage>
        <taxon>Eukaryota</taxon>
        <taxon>Fungi</taxon>
        <taxon>Dikarya</taxon>
        <taxon>Basidiomycota</taxon>
        <taxon>Pucciniomycotina</taxon>
        <taxon>Pucciniomycetes</taxon>
        <taxon>Pucciniales</taxon>
        <taxon>Pucciniaceae</taxon>
        <taxon>Puccinia</taxon>
    </lineage>
</organism>
<dbReference type="GO" id="GO:0005634">
    <property type="term" value="C:nucleus"/>
    <property type="evidence" value="ECO:0007669"/>
    <property type="project" value="TreeGrafter"/>
</dbReference>
<dbReference type="InterPro" id="IPR050236">
    <property type="entry name" value="Ser_Thr_kinase_AGC"/>
</dbReference>
<dbReference type="EMBL" id="PGCI01000179">
    <property type="protein sequence ID" value="PLW35365.1"/>
    <property type="molecule type" value="Genomic_DNA"/>
</dbReference>
<evidence type="ECO:0000256" key="2">
    <source>
        <dbReference type="ARBA" id="ARBA00022527"/>
    </source>
</evidence>
<dbReference type="GO" id="GO:0035556">
    <property type="term" value="P:intracellular signal transduction"/>
    <property type="evidence" value="ECO:0007669"/>
    <property type="project" value="TreeGrafter"/>
</dbReference>
<protein>
    <recommendedName>
        <fullName evidence="1">non-specific serine/threonine protein kinase</fullName>
        <ecNumber evidence="1">2.7.11.1</ecNumber>
    </recommendedName>
</protein>
<evidence type="ECO:0000256" key="1">
    <source>
        <dbReference type="ARBA" id="ARBA00012513"/>
    </source>
</evidence>
<comment type="catalytic activity">
    <reaction evidence="7">
        <text>L-threonyl-[protein] + ATP = O-phospho-L-threonyl-[protein] + ADP + H(+)</text>
        <dbReference type="Rhea" id="RHEA:46608"/>
        <dbReference type="Rhea" id="RHEA-COMP:11060"/>
        <dbReference type="Rhea" id="RHEA-COMP:11605"/>
        <dbReference type="ChEBI" id="CHEBI:15378"/>
        <dbReference type="ChEBI" id="CHEBI:30013"/>
        <dbReference type="ChEBI" id="CHEBI:30616"/>
        <dbReference type="ChEBI" id="CHEBI:61977"/>
        <dbReference type="ChEBI" id="CHEBI:456216"/>
        <dbReference type="EC" id="2.7.11.1"/>
    </reaction>
</comment>
<keyword evidence="3" id="KW-0808">Transferase</keyword>
<dbReference type="AlphaFoldDB" id="A0A2N5UC99"/>
<evidence type="ECO:0000256" key="8">
    <source>
        <dbReference type="ARBA" id="ARBA00048679"/>
    </source>
</evidence>
<dbReference type="Gene3D" id="3.30.200.20">
    <property type="entry name" value="Phosphorylase Kinase, domain 1"/>
    <property type="match status" value="1"/>
</dbReference>
<evidence type="ECO:0000256" key="3">
    <source>
        <dbReference type="ARBA" id="ARBA00022679"/>
    </source>
</evidence>
<dbReference type="SUPFAM" id="SSF56112">
    <property type="entry name" value="Protein kinase-like (PK-like)"/>
    <property type="match status" value="2"/>
</dbReference>
<feature type="domain" description="Protein kinase" evidence="10">
    <location>
        <begin position="1"/>
        <end position="430"/>
    </location>
</feature>
<dbReference type="SMART" id="SM00220">
    <property type="entry name" value="S_TKc"/>
    <property type="match status" value="1"/>
</dbReference>
<feature type="compositionally biased region" description="Basic residues" evidence="9">
    <location>
        <begin position="160"/>
        <end position="169"/>
    </location>
</feature>
<feature type="compositionally biased region" description="Low complexity" evidence="9">
    <location>
        <begin position="170"/>
        <end position="190"/>
    </location>
</feature>
<dbReference type="InterPro" id="IPR000719">
    <property type="entry name" value="Prot_kinase_dom"/>
</dbReference>
<keyword evidence="6" id="KW-0067">ATP-binding</keyword>
<feature type="compositionally biased region" description="Basic and acidic residues" evidence="9">
    <location>
        <begin position="301"/>
        <end position="319"/>
    </location>
</feature>
<keyword evidence="2" id="KW-0723">Serine/threonine-protein kinase</keyword>
<evidence type="ECO:0000256" key="5">
    <source>
        <dbReference type="ARBA" id="ARBA00022777"/>
    </source>
</evidence>
<evidence type="ECO:0000256" key="9">
    <source>
        <dbReference type="SAM" id="MobiDB-lite"/>
    </source>
</evidence>
<feature type="region of interest" description="Disordered" evidence="9">
    <location>
        <begin position="298"/>
        <end position="323"/>
    </location>
</feature>
<dbReference type="GO" id="GO:0005524">
    <property type="term" value="F:ATP binding"/>
    <property type="evidence" value="ECO:0007669"/>
    <property type="project" value="UniProtKB-KW"/>
</dbReference>
<sequence length="546" mass="58920">MNVKSELKILMNQADSDFVFKLFYTSSSRDHIYLVMEYLNGGNCAALVEALGNLPKQWTHWIAGSTSGVAAGADEFIERFLGRESGQAEAVQPGRCEHDAVVASGLVPRARVGRVGGLHAGTVPDGAHILVLLVLPNQAHHYHHCGSGGHQPGDSDPVSSHHRKLHNKNVPHNSNHPSSSLSAAPPSSSQHHNKASDASHKHFFGTTDYLAPKSILGIGMDEMVDWWALGVVCYEFLYGIPPVHDETPDKLFDTAVEVKAHPFLADMDWANWSKSEALFVPSVIDPESTDYFDPRGATQVFHDKEDPPAHPDGGGHSRSSDNFGTLNFKNLPVLERANEEVIRRLKVGQNVEKIKYSRHLPLGRKIAGLSSPTESTGSSAPLSSRPLGAGQPSTHTRRPLEQCSQLVSPGTLDDPSRRNSLPSRMRRASFSGSTEAVSPMPAVPATASGQDPAGGSSRSHTGSLPHRLADFPPPPGPASTISLPGRPFKPLAIPPSRITHPCSLPCSAANFSHHMLTPTDSWSSPTVKTPSAVPWATWRSMSFLWT</sequence>
<dbReference type="GO" id="GO:0005737">
    <property type="term" value="C:cytoplasm"/>
    <property type="evidence" value="ECO:0007669"/>
    <property type="project" value="TreeGrafter"/>
</dbReference>
<feature type="region of interest" description="Disordered" evidence="9">
    <location>
        <begin position="143"/>
        <end position="198"/>
    </location>
</feature>
<evidence type="ECO:0000259" key="10">
    <source>
        <dbReference type="PROSITE" id="PS50011"/>
    </source>
</evidence>
<reference evidence="11 12" key="1">
    <citation type="submission" date="2017-11" db="EMBL/GenBank/DDBJ databases">
        <title>De novo assembly and phasing of dikaryotic genomes from two isolates of Puccinia coronata f. sp. avenae, the causal agent of oat crown rust.</title>
        <authorList>
            <person name="Miller M.E."/>
            <person name="Zhang Y."/>
            <person name="Omidvar V."/>
            <person name="Sperschneider J."/>
            <person name="Schwessinger B."/>
            <person name="Raley C."/>
            <person name="Palmer J.M."/>
            <person name="Garnica D."/>
            <person name="Upadhyaya N."/>
            <person name="Rathjen J."/>
            <person name="Taylor J.M."/>
            <person name="Park R.F."/>
            <person name="Dodds P.N."/>
            <person name="Hirsch C.D."/>
            <person name="Kianian S.F."/>
            <person name="Figueroa M."/>
        </authorList>
    </citation>
    <scope>NUCLEOTIDE SEQUENCE [LARGE SCALE GENOMIC DNA]</scope>
    <source>
        <strain evidence="11">12SD80</strain>
    </source>
</reference>
<name>A0A2N5UC99_9BASI</name>
<evidence type="ECO:0000256" key="6">
    <source>
        <dbReference type="ARBA" id="ARBA00022840"/>
    </source>
</evidence>
<feature type="compositionally biased region" description="Polar residues" evidence="9">
    <location>
        <begin position="370"/>
        <end position="382"/>
    </location>
</feature>
<dbReference type="Proteomes" id="UP000235392">
    <property type="component" value="Unassembled WGS sequence"/>
</dbReference>
<comment type="catalytic activity">
    <reaction evidence="8">
        <text>L-seryl-[protein] + ATP = O-phospho-L-seryl-[protein] + ADP + H(+)</text>
        <dbReference type="Rhea" id="RHEA:17989"/>
        <dbReference type="Rhea" id="RHEA-COMP:9863"/>
        <dbReference type="Rhea" id="RHEA-COMP:11604"/>
        <dbReference type="ChEBI" id="CHEBI:15378"/>
        <dbReference type="ChEBI" id="CHEBI:29999"/>
        <dbReference type="ChEBI" id="CHEBI:30616"/>
        <dbReference type="ChEBI" id="CHEBI:83421"/>
        <dbReference type="ChEBI" id="CHEBI:456216"/>
        <dbReference type="EC" id="2.7.11.1"/>
    </reaction>
</comment>
<proteinExistence type="predicted"/>
<evidence type="ECO:0000256" key="4">
    <source>
        <dbReference type="ARBA" id="ARBA00022741"/>
    </source>
</evidence>
<dbReference type="Pfam" id="PF00069">
    <property type="entry name" value="Pkinase"/>
    <property type="match status" value="1"/>
</dbReference>
<comment type="caution">
    <text evidence="11">The sequence shown here is derived from an EMBL/GenBank/DDBJ whole genome shotgun (WGS) entry which is preliminary data.</text>
</comment>
<dbReference type="GO" id="GO:0004674">
    <property type="term" value="F:protein serine/threonine kinase activity"/>
    <property type="evidence" value="ECO:0007669"/>
    <property type="project" value="UniProtKB-KW"/>
</dbReference>
<dbReference type="InterPro" id="IPR011009">
    <property type="entry name" value="Kinase-like_dom_sf"/>
</dbReference>
<dbReference type="PANTHER" id="PTHR24356:SF1">
    <property type="entry name" value="SERINE_THREONINE-PROTEIN KINASE GREATWALL"/>
    <property type="match status" value="1"/>
</dbReference>
<dbReference type="EC" id="2.7.11.1" evidence="1"/>
<keyword evidence="4" id="KW-0547">Nucleotide-binding</keyword>
<accession>A0A2N5UC99</accession>